<feature type="chain" id="PRO_5020381324" evidence="1">
    <location>
        <begin position="23"/>
        <end position="92"/>
    </location>
</feature>
<evidence type="ECO:0000256" key="1">
    <source>
        <dbReference type="SAM" id="SignalP"/>
    </source>
</evidence>
<dbReference type="OrthoDB" id="1683176at2"/>
<accession>A0A4R1PPR7</accession>
<evidence type="ECO:0000313" key="3">
    <source>
        <dbReference type="Proteomes" id="UP000295063"/>
    </source>
</evidence>
<sequence>MRYMLILLLITVILAVPATALAAGFNMNISISRMEDGTTCGEFWFNNRVLWRLQVLTDGARPVTSGKTVNTTVITPDIVNGLFLIKLSNETE</sequence>
<dbReference type="AlphaFoldDB" id="A0A4R1PPR7"/>
<dbReference type="RefSeq" id="WP_132083446.1">
    <property type="nucleotide sequence ID" value="NZ_DAIMLW010000381.1"/>
</dbReference>
<keyword evidence="1" id="KW-0732">Signal</keyword>
<gene>
    <name evidence="2" type="ORF">EV210_12218</name>
</gene>
<dbReference type="Proteomes" id="UP000295063">
    <property type="component" value="Unassembled WGS sequence"/>
</dbReference>
<name>A0A4R1PPR7_9FIRM</name>
<proteinExistence type="predicted"/>
<feature type="signal peptide" evidence="1">
    <location>
        <begin position="1"/>
        <end position="22"/>
    </location>
</feature>
<organism evidence="2 3">
    <name type="scientific">Anaerospora hongkongensis</name>
    <dbReference type="NCBI Taxonomy" id="244830"/>
    <lineage>
        <taxon>Bacteria</taxon>
        <taxon>Bacillati</taxon>
        <taxon>Bacillota</taxon>
        <taxon>Negativicutes</taxon>
        <taxon>Selenomonadales</taxon>
        <taxon>Sporomusaceae</taxon>
        <taxon>Anaerospora</taxon>
    </lineage>
</organism>
<keyword evidence="3" id="KW-1185">Reference proteome</keyword>
<evidence type="ECO:0000313" key="2">
    <source>
        <dbReference type="EMBL" id="TCL32403.1"/>
    </source>
</evidence>
<protein>
    <submittedName>
        <fullName evidence="2">Uncharacterized protein</fullName>
    </submittedName>
</protein>
<reference evidence="2 3" key="1">
    <citation type="submission" date="2019-03" db="EMBL/GenBank/DDBJ databases">
        <title>Genomic Encyclopedia of Type Strains, Phase IV (KMG-IV): sequencing the most valuable type-strain genomes for metagenomic binning, comparative biology and taxonomic classification.</title>
        <authorList>
            <person name="Goeker M."/>
        </authorList>
    </citation>
    <scope>NUCLEOTIDE SEQUENCE [LARGE SCALE GENOMIC DNA]</scope>
    <source>
        <strain evidence="2 3">DSM 15969</strain>
    </source>
</reference>
<comment type="caution">
    <text evidence="2">The sequence shown here is derived from an EMBL/GenBank/DDBJ whole genome shotgun (WGS) entry which is preliminary data.</text>
</comment>
<dbReference type="EMBL" id="SLUI01000022">
    <property type="protein sequence ID" value="TCL32403.1"/>
    <property type="molecule type" value="Genomic_DNA"/>
</dbReference>